<dbReference type="GO" id="GO:0015036">
    <property type="term" value="F:disulfide oxidoreductase activity"/>
    <property type="evidence" value="ECO:0007669"/>
    <property type="project" value="InterPro"/>
</dbReference>
<sequence>MRSDVAPPRRNLLRFLPLAVFIALAALFLSRLGGSDPSRVPPALIGRPVPVFDLPPLDGVMREGAPVPGLSTADFGSGKVTVVNVWASWCVPCRQEHPLLMQLAADPRIEVVGINYKDTPENARRFLGALGNPFARIGADEKGRAGIEWGVYGVPETFLVGADGAIRHKHIGPLTPQALDTLQSLASVKGDRS</sequence>
<protein>
    <submittedName>
        <fullName evidence="7">Cytochrome c biogenesis protein CcmG/thiol:disulfide interchange protein DsbE</fullName>
    </submittedName>
</protein>
<keyword evidence="5" id="KW-0676">Redox-active center</keyword>
<dbReference type="AlphaFoldDB" id="A0A7W5Z3B0"/>
<dbReference type="InterPro" id="IPR017937">
    <property type="entry name" value="Thioredoxin_CS"/>
</dbReference>
<keyword evidence="8" id="KW-1185">Reference proteome</keyword>
<dbReference type="CDD" id="cd03010">
    <property type="entry name" value="TlpA_like_DsbE"/>
    <property type="match status" value="1"/>
</dbReference>
<evidence type="ECO:0000256" key="1">
    <source>
        <dbReference type="ARBA" id="ARBA00004196"/>
    </source>
</evidence>
<evidence type="ECO:0000256" key="2">
    <source>
        <dbReference type="ARBA" id="ARBA00007758"/>
    </source>
</evidence>
<dbReference type="NCBIfam" id="TIGR00385">
    <property type="entry name" value="dsbE"/>
    <property type="match status" value="1"/>
</dbReference>
<dbReference type="InterPro" id="IPR036249">
    <property type="entry name" value="Thioredoxin-like_sf"/>
</dbReference>
<evidence type="ECO:0000259" key="6">
    <source>
        <dbReference type="PROSITE" id="PS51352"/>
    </source>
</evidence>
<organism evidence="7 8">
    <name type="scientific">Pseudochelatococcus contaminans</name>
    <dbReference type="NCBI Taxonomy" id="1538103"/>
    <lineage>
        <taxon>Bacteria</taxon>
        <taxon>Pseudomonadati</taxon>
        <taxon>Pseudomonadota</taxon>
        <taxon>Alphaproteobacteria</taxon>
        <taxon>Hyphomicrobiales</taxon>
        <taxon>Chelatococcaceae</taxon>
        <taxon>Pseudochelatococcus</taxon>
    </lineage>
</organism>
<dbReference type="Pfam" id="PF08534">
    <property type="entry name" value="Redoxin"/>
    <property type="match status" value="1"/>
</dbReference>
<dbReference type="InterPro" id="IPR013766">
    <property type="entry name" value="Thioredoxin_domain"/>
</dbReference>
<evidence type="ECO:0000313" key="7">
    <source>
        <dbReference type="EMBL" id="MBB3808846.1"/>
    </source>
</evidence>
<evidence type="ECO:0000313" key="8">
    <source>
        <dbReference type="Proteomes" id="UP000537592"/>
    </source>
</evidence>
<evidence type="ECO:0000256" key="3">
    <source>
        <dbReference type="ARBA" id="ARBA00022748"/>
    </source>
</evidence>
<feature type="domain" description="Thioredoxin" evidence="6">
    <location>
        <begin position="43"/>
        <end position="190"/>
    </location>
</feature>
<dbReference type="PROSITE" id="PS00194">
    <property type="entry name" value="THIOREDOXIN_1"/>
    <property type="match status" value="1"/>
</dbReference>
<dbReference type="GO" id="GO:0030288">
    <property type="term" value="C:outer membrane-bounded periplasmic space"/>
    <property type="evidence" value="ECO:0007669"/>
    <property type="project" value="InterPro"/>
</dbReference>
<proteinExistence type="inferred from homology"/>
<dbReference type="InterPro" id="IPR004799">
    <property type="entry name" value="Periplasmic_diS_OxRdtase_DsbE"/>
</dbReference>
<comment type="subcellular location">
    <subcellularLocation>
        <location evidence="1">Cell envelope</location>
    </subcellularLocation>
</comment>
<dbReference type="PROSITE" id="PS51352">
    <property type="entry name" value="THIOREDOXIN_2"/>
    <property type="match status" value="1"/>
</dbReference>
<comment type="caution">
    <text evidence="7">The sequence shown here is derived from an EMBL/GenBank/DDBJ whole genome shotgun (WGS) entry which is preliminary data.</text>
</comment>
<dbReference type="GO" id="GO:0017004">
    <property type="term" value="P:cytochrome complex assembly"/>
    <property type="evidence" value="ECO:0007669"/>
    <property type="project" value="UniProtKB-KW"/>
</dbReference>
<dbReference type="InterPro" id="IPR050553">
    <property type="entry name" value="Thioredoxin_ResA/DsbE_sf"/>
</dbReference>
<dbReference type="Proteomes" id="UP000537592">
    <property type="component" value="Unassembled WGS sequence"/>
</dbReference>
<dbReference type="InterPro" id="IPR013740">
    <property type="entry name" value="Redoxin"/>
</dbReference>
<keyword evidence="4" id="KW-1015">Disulfide bond</keyword>
<dbReference type="PANTHER" id="PTHR42852:SF6">
    <property type="entry name" value="THIOL:DISULFIDE INTERCHANGE PROTEIN DSBE"/>
    <property type="match status" value="1"/>
</dbReference>
<dbReference type="Gene3D" id="3.40.30.10">
    <property type="entry name" value="Glutaredoxin"/>
    <property type="match status" value="1"/>
</dbReference>
<gene>
    <name evidence="7" type="ORF">FHS81_000916</name>
</gene>
<reference evidence="7 8" key="1">
    <citation type="submission" date="2020-08" db="EMBL/GenBank/DDBJ databases">
        <title>Genomic Encyclopedia of Type Strains, Phase IV (KMG-IV): sequencing the most valuable type-strain genomes for metagenomic binning, comparative biology and taxonomic classification.</title>
        <authorList>
            <person name="Goeker M."/>
        </authorList>
    </citation>
    <scope>NUCLEOTIDE SEQUENCE [LARGE SCALE GENOMIC DNA]</scope>
    <source>
        <strain evidence="7 8">DSM 28760</strain>
    </source>
</reference>
<dbReference type="SUPFAM" id="SSF52833">
    <property type="entry name" value="Thioredoxin-like"/>
    <property type="match status" value="1"/>
</dbReference>
<comment type="similarity">
    <text evidence="2">Belongs to the thioredoxin family. DsbE subfamily.</text>
</comment>
<evidence type="ECO:0000256" key="5">
    <source>
        <dbReference type="ARBA" id="ARBA00023284"/>
    </source>
</evidence>
<name>A0A7W5Z3B0_9HYPH</name>
<dbReference type="PANTHER" id="PTHR42852">
    <property type="entry name" value="THIOL:DISULFIDE INTERCHANGE PROTEIN DSBE"/>
    <property type="match status" value="1"/>
</dbReference>
<accession>A0A7W5Z3B0</accession>
<dbReference type="RefSeq" id="WP_183750877.1">
    <property type="nucleotide sequence ID" value="NZ_JACICC010000002.1"/>
</dbReference>
<evidence type="ECO:0000256" key="4">
    <source>
        <dbReference type="ARBA" id="ARBA00023157"/>
    </source>
</evidence>
<keyword evidence="3" id="KW-0201">Cytochrome c-type biogenesis</keyword>
<dbReference type="EMBL" id="JACICC010000002">
    <property type="protein sequence ID" value="MBB3808846.1"/>
    <property type="molecule type" value="Genomic_DNA"/>
</dbReference>